<name>A0A0M3I805_ASCLU</name>
<evidence type="ECO:0000313" key="1">
    <source>
        <dbReference type="Proteomes" id="UP000036681"/>
    </source>
</evidence>
<proteinExistence type="predicted"/>
<keyword evidence="1" id="KW-1185">Reference proteome</keyword>
<dbReference type="AlphaFoldDB" id="A0A0M3I805"/>
<organism evidence="1 2">
    <name type="scientific">Ascaris lumbricoides</name>
    <name type="common">Giant roundworm</name>
    <dbReference type="NCBI Taxonomy" id="6252"/>
    <lineage>
        <taxon>Eukaryota</taxon>
        <taxon>Metazoa</taxon>
        <taxon>Ecdysozoa</taxon>
        <taxon>Nematoda</taxon>
        <taxon>Chromadorea</taxon>
        <taxon>Rhabditida</taxon>
        <taxon>Spirurina</taxon>
        <taxon>Ascaridomorpha</taxon>
        <taxon>Ascaridoidea</taxon>
        <taxon>Ascarididae</taxon>
        <taxon>Ascaris</taxon>
    </lineage>
</organism>
<reference evidence="2" key="1">
    <citation type="submission" date="2017-02" db="UniProtKB">
        <authorList>
            <consortium name="WormBaseParasite"/>
        </authorList>
    </citation>
    <scope>IDENTIFICATION</scope>
</reference>
<dbReference type="WBParaSite" id="ALUE_0001340701-mRNA-1">
    <property type="protein sequence ID" value="ALUE_0001340701-mRNA-1"/>
    <property type="gene ID" value="ALUE_0001340701"/>
</dbReference>
<evidence type="ECO:0000313" key="2">
    <source>
        <dbReference type="WBParaSite" id="ALUE_0001340701-mRNA-1"/>
    </source>
</evidence>
<accession>A0A0M3I805</accession>
<dbReference type="Proteomes" id="UP000036681">
    <property type="component" value="Unplaced"/>
</dbReference>
<sequence length="106" mass="11392">MYNQEGKQWKHASVRSGQKTICTKAFWTLALKLPAAIIISDSPVSATSQPPLSPLPVPSSTPVFYDAFPPTSYSPSTSSAPLATPKLFAFFLCLALNGSIYNADLQ</sequence>
<protein>
    <submittedName>
        <fullName evidence="2">Uncharacterized protein</fullName>
    </submittedName>
</protein>